<evidence type="ECO:0000256" key="2">
    <source>
        <dbReference type="ARBA" id="ARBA00022729"/>
    </source>
</evidence>
<dbReference type="Proteomes" id="UP000784294">
    <property type="component" value="Unassembled WGS sequence"/>
</dbReference>
<accession>A0A448WIQ0</accession>
<name>A0A448WIQ0_9PLAT</name>
<keyword evidence="2 3" id="KW-0732">Signal</keyword>
<feature type="domain" description="LRRNT" evidence="4">
    <location>
        <begin position="144"/>
        <end position="176"/>
    </location>
</feature>
<dbReference type="AlphaFoldDB" id="A0A448WIQ0"/>
<dbReference type="InterPro" id="IPR000372">
    <property type="entry name" value="LRRNT"/>
</dbReference>
<organism evidence="5 6">
    <name type="scientific">Protopolystoma xenopodis</name>
    <dbReference type="NCBI Taxonomy" id="117903"/>
    <lineage>
        <taxon>Eukaryota</taxon>
        <taxon>Metazoa</taxon>
        <taxon>Spiralia</taxon>
        <taxon>Lophotrochozoa</taxon>
        <taxon>Platyhelminthes</taxon>
        <taxon>Monogenea</taxon>
        <taxon>Polyopisthocotylea</taxon>
        <taxon>Polystomatidea</taxon>
        <taxon>Polystomatidae</taxon>
        <taxon>Protopolystoma</taxon>
    </lineage>
</organism>
<reference evidence="5" key="1">
    <citation type="submission" date="2018-11" db="EMBL/GenBank/DDBJ databases">
        <authorList>
            <consortium name="Pathogen Informatics"/>
        </authorList>
    </citation>
    <scope>NUCLEOTIDE SEQUENCE</scope>
</reference>
<keyword evidence="6" id="KW-1185">Reference proteome</keyword>
<dbReference type="EMBL" id="CAAALY010015617">
    <property type="protein sequence ID" value="VEL12726.1"/>
    <property type="molecule type" value="Genomic_DNA"/>
</dbReference>
<evidence type="ECO:0000313" key="5">
    <source>
        <dbReference type="EMBL" id="VEL12726.1"/>
    </source>
</evidence>
<feature type="signal peptide" evidence="3">
    <location>
        <begin position="1"/>
        <end position="24"/>
    </location>
</feature>
<gene>
    <name evidence="5" type="ORF">PXEA_LOCUS6166</name>
</gene>
<evidence type="ECO:0000256" key="3">
    <source>
        <dbReference type="SAM" id="SignalP"/>
    </source>
</evidence>
<proteinExistence type="predicted"/>
<sequence>MRPGLKRLSTLLSLVFGILLGAEAGRAGEKTNRQVYAFLPSSAVDRVFSTSFGNGSRPSVLGQTRLWQRDESTSGLDHLDPNKLVLRGGGMTHLSGMNLSQVAASQPARSLWRRAPLSVSSADAIPTVEVEDGNATLSGGEAKNCPARCVCRQKEVECRQSNLIEVPDNLALDTEKL</sequence>
<protein>
    <recommendedName>
        <fullName evidence="4">LRRNT domain-containing protein</fullName>
    </recommendedName>
</protein>
<comment type="caution">
    <text evidence="5">The sequence shown here is derived from an EMBL/GenBank/DDBJ whole genome shotgun (WGS) entry which is preliminary data.</text>
</comment>
<evidence type="ECO:0000256" key="1">
    <source>
        <dbReference type="ARBA" id="ARBA00022614"/>
    </source>
</evidence>
<keyword evidence="1" id="KW-0433">Leucine-rich repeat</keyword>
<evidence type="ECO:0000259" key="4">
    <source>
        <dbReference type="SMART" id="SM00013"/>
    </source>
</evidence>
<dbReference type="SMART" id="SM00013">
    <property type="entry name" value="LRRNT"/>
    <property type="match status" value="1"/>
</dbReference>
<evidence type="ECO:0000313" key="6">
    <source>
        <dbReference type="Proteomes" id="UP000784294"/>
    </source>
</evidence>
<feature type="chain" id="PRO_5019040806" description="LRRNT domain-containing protein" evidence="3">
    <location>
        <begin position="25"/>
        <end position="177"/>
    </location>
</feature>